<dbReference type="Pfam" id="PF00067">
    <property type="entry name" value="p450"/>
    <property type="match status" value="1"/>
</dbReference>
<dbReference type="PANTHER" id="PTHR24292:SF84">
    <property type="entry name" value="CYTOCHROME P450 28A5-RELATED"/>
    <property type="match status" value="1"/>
</dbReference>
<evidence type="ECO:0000256" key="13">
    <source>
        <dbReference type="ARBA" id="ARBA00023136"/>
    </source>
</evidence>
<dbReference type="InterPro" id="IPR017972">
    <property type="entry name" value="Cyt_P450_CS"/>
</dbReference>
<comment type="similarity">
    <text evidence="5 15">Belongs to the cytochrome P450 family.</text>
</comment>
<evidence type="ECO:0000256" key="10">
    <source>
        <dbReference type="ARBA" id="ARBA00023002"/>
    </source>
</evidence>
<proteinExistence type="inferred from homology"/>
<dbReference type="PRINTS" id="PR00385">
    <property type="entry name" value="P450"/>
</dbReference>
<evidence type="ECO:0000256" key="2">
    <source>
        <dbReference type="ARBA" id="ARBA00003690"/>
    </source>
</evidence>
<dbReference type="PANTHER" id="PTHR24292">
    <property type="entry name" value="CYTOCHROME P450"/>
    <property type="match status" value="1"/>
</dbReference>
<dbReference type="FunFam" id="1.10.630.10:FF:000042">
    <property type="entry name" value="Cytochrome P450"/>
    <property type="match status" value="1"/>
</dbReference>
<keyword evidence="12 15" id="KW-0503">Monooxygenase</keyword>
<evidence type="ECO:0000256" key="1">
    <source>
        <dbReference type="ARBA" id="ARBA00001971"/>
    </source>
</evidence>
<sequence>MIGWLIILVTFLGYLYLKHVYSYWNRKGVPGPKPTFFFGNIGLTFLRKKSMGEIFTDIYRQYEDHPFVGVYRAATPCLIIKDPDFIKDVTVKHFKCFENNDVEVPEHKNPLIGRNPFVSNDAEWKKLRSQLTGAFTSGKMKSLFPIVNEIGQEFVEYLNKQIAQSKETSIDCRSEMGKFTLQNVANFSVGIDAKAFEDEDGDFKFIANNFITPGWGDFTTNFIFILPYWFNLFKIEVFNKAVDLKTLSIVEECLKYRQASNITRYDVLNHLQNQSKDFNLIEIASGVSALIMDGYDTSASVLTYVIYQLSINEEIQSKLRNEIEEKLNDCEDKMTYEVVQDMKYLDSCIMETLRLHPIFLTLGKRCNNSYTYTTSEDSSFKKMSVTVEPGTTVIIPVTGLHTDPKYFEKPDEFNPDRFLNNVEIPKYVYMPFGEGPRACLGRQFGLLQLKIALVYLVKNFQLRLSEESDKELKIEPWHFIKAPVGKIKINLKKI</sequence>
<keyword evidence="11 14" id="KW-0408">Iron</keyword>
<dbReference type="PRINTS" id="PR00463">
    <property type="entry name" value="EP450I"/>
</dbReference>
<evidence type="ECO:0000256" key="8">
    <source>
        <dbReference type="ARBA" id="ARBA00022824"/>
    </source>
</evidence>
<keyword evidence="17" id="KW-1185">Reference proteome</keyword>
<keyword evidence="7 14" id="KW-0479">Metal-binding</keyword>
<evidence type="ECO:0000256" key="3">
    <source>
        <dbReference type="ARBA" id="ARBA00004174"/>
    </source>
</evidence>
<organism evidence="16 17">
    <name type="scientific">Brassicogethes aeneus</name>
    <name type="common">Rape pollen beetle</name>
    <name type="synonym">Meligethes aeneus</name>
    <dbReference type="NCBI Taxonomy" id="1431903"/>
    <lineage>
        <taxon>Eukaryota</taxon>
        <taxon>Metazoa</taxon>
        <taxon>Ecdysozoa</taxon>
        <taxon>Arthropoda</taxon>
        <taxon>Hexapoda</taxon>
        <taxon>Insecta</taxon>
        <taxon>Pterygota</taxon>
        <taxon>Neoptera</taxon>
        <taxon>Endopterygota</taxon>
        <taxon>Coleoptera</taxon>
        <taxon>Polyphaga</taxon>
        <taxon>Cucujiformia</taxon>
        <taxon>Nitidulidae</taxon>
        <taxon>Meligethinae</taxon>
        <taxon>Brassicogethes</taxon>
    </lineage>
</organism>
<comment type="subcellular location">
    <subcellularLocation>
        <location evidence="4">Endoplasmic reticulum membrane</location>
        <topology evidence="4">Peripheral membrane protein</topology>
    </subcellularLocation>
    <subcellularLocation>
        <location evidence="3">Microsome membrane</location>
        <topology evidence="3">Peripheral membrane protein</topology>
    </subcellularLocation>
</comment>
<evidence type="ECO:0000313" key="16">
    <source>
        <dbReference type="EMBL" id="CAH0559420.1"/>
    </source>
</evidence>
<dbReference type="Gene3D" id="1.10.630.10">
    <property type="entry name" value="Cytochrome P450"/>
    <property type="match status" value="1"/>
</dbReference>
<evidence type="ECO:0000256" key="7">
    <source>
        <dbReference type="ARBA" id="ARBA00022723"/>
    </source>
</evidence>
<feature type="binding site" description="axial binding residue" evidence="14">
    <location>
        <position position="439"/>
    </location>
    <ligand>
        <name>heme</name>
        <dbReference type="ChEBI" id="CHEBI:30413"/>
    </ligand>
    <ligandPart>
        <name>Fe</name>
        <dbReference type="ChEBI" id="CHEBI:18248"/>
    </ligandPart>
</feature>
<dbReference type="EMBL" id="OV121137">
    <property type="protein sequence ID" value="CAH0559420.1"/>
    <property type="molecule type" value="Genomic_DNA"/>
</dbReference>
<evidence type="ECO:0000256" key="6">
    <source>
        <dbReference type="ARBA" id="ARBA00022617"/>
    </source>
</evidence>
<dbReference type="GO" id="GO:0016705">
    <property type="term" value="F:oxidoreductase activity, acting on paired donors, with incorporation or reduction of molecular oxygen"/>
    <property type="evidence" value="ECO:0007669"/>
    <property type="project" value="InterPro"/>
</dbReference>
<dbReference type="InterPro" id="IPR050476">
    <property type="entry name" value="Insect_CytP450_Detox"/>
</dbReference>
<dbReference type="GO" id="GO:0004497">
    <property type="term" value="F:monooxygenase activity"/>
    <property type="evidence" value="ECO:0007669"/>
    <property type="project" value="UniProtKB-KW"/>
</dbReference>
<name>A0A9P0BD04_BRAAE</name>
<evidence type="ECO:0000256" key="15">
    <source>
        <dbReference type="RuleBase" id="RU000461"/>
    </source>
</evidence>
<evidence type="ECO:0008006" key="18">
    <source>
        <dbReference type="Google" id="ProtNLM"/>
    </source>
</evidence>
<keyword evidence="9" id="KW-0492">Microsome</keyword>
<gene>
    <name evidence="16" type="ORF">MELIAE_LOCUS9511</name>
</gene>
<dbReference type="CDD" id="cd11056">
    <property type="entry name" value="CYP6-like"/>
    <property type="match status" value="1"/>
</dbReference>
<dbReference type="GO" id="GO:0005506">
    <property type="term" value="F:iron ion binding"/>
    <property type="evidence" value="ECO:0007669"/>
    <property type="project" value="InterPro"/>
</dbReference>
<dbReference type="SUPFAM" id="SSF48264">
    <property type="entry name" value="Cytochrome P450"/>
    <property type="match status" value="1"/>
</dbReference>
<dbReference type="InterPro" id="IPR036396">
    <property type="entry name" value="Cyt_P450_sf"/>
</dbReference>
<dbReference type="OrthoDB" id="6743036at2759"/>
<keyword evidence="13" id="KW-0472">Membrane</keyword>
<evidence type="ECO:0000256" key="5">
    <source>
        <dbReference type="ARBA" id="ARBA00010617"/>
    </source>
</evidence>
<comment type="function">
    <text evidence="2">May be involved in the metabolism of insect hormones and in the breakdown of synthetic insecticides.</text>
</comment>
<evidence type="ECO:0000256" key="12">
    <source>
        <dbReference type="ARBA" id="ARBA00023033"/>
    </source>
</evidence>
<comment type="cofactor">
    <cofactor evidence="1 14">
        <name>heme</name>
        <dbReference type="ChEBI" id="CHEBI:30413"/>
    </cofactor>
</comment>
<dbReference type="AlphaFoldDB" id="A0A9P0BD04"/>
<protein>
    <recommendedName>
        <fullName evidence="18">Cytochrome P450</fullName>
    </recommendedName>
</protein>
<dbReference type="PROSITE" id="PS00086">
    <property type="entry name" value="CYTOCHROME_P450"/>
    <property type="match status" value="1"/>
</dbReference>
<reference evidence="16" key="1">
    <citation type="submission" date="2021-12" db="EMBL/GenBank/DDBJ databases">
        <authorList>
            <person name="King R."/>
        </authorList>
    </citation>
    <scope>NUCLEOTIDE SEQUENCE</scope>
</reference>
<evidence type="ECO:0000256" key="14">
    <source>
        <dbReference type="PIRSR" id="PIRSR602401-1"/>
    </source>
</evidence>
<dbReference type="InterPro" id="IPR001128">
    <property type="entry name" value="Cyt_P450"/>
</dbReference>
<accession>A0A9P0BD04</accession>
<dbReference type="GO" id="GO:0005789">
    <property type="term" value="C:endoplasmic reticulum membrane"/>
    <property type="evidence" value="ECO:0007669"/>
    <property type="project" value="UniProtKB-SubCell"/>
</dbReference>
<evidence type="ECO:0000256" key="11">
    <source>
        <dbReference type="ARBA" id="ARBA00023004"/>
    </source>
</evidence>
<keyword evidence="10 15" id="KW-0560">Oxidoreductase</keyword>
<keyword evidence="8" id="KW-0256">Endoplasmic reticulum</keyword>
<dbReference type="InterPro" id="IPR002401">
    <property type="entry name" value="Cyt_P450_E_grp-I"/>
</dbReference>
<dbReference type="Proteomes" id="UP001154078">
    <property type="component" value="Chromosome 6"/>
</dbReference>
<dbReference type="GO" id="GO:0020037">
    <property type="term" value="F:heme binding"/>
    <property type="evidence" value="ECO:0007669"/>
    <property type="project" value="InterPro"/>
</dbReference>
<evidence type="ECO:0000313" key="17">
    <source>
        <dbReference type="Proteomes" id="UP001154078"/>
    </source>
</evidence>
<evidence type="ECO:0000256" key="4">
    <source>
        <dbReference type="ARBA" id="ARBA00004406"/>
    </source>
</evidence>
<keyword evidence="6 14" id="KW-0349">Heme</keyword>
<evidence type="ECO:0000256" key="9">
    <source>
        <dbReference type="ARBA" id="ARBA00022848"/>
    </source>
</evidence>